<evidence type="ECO:0000256" key="2">
    <source>
        <dbReference type="ARBA" id="ARBA00004872"/>
    </source>
</evidence>
<accession>A0AA35LVT9</accession>
<dbReference type="InterPro" id="IPR020616">
    <property type="entry name" value="Thiolase_N"/>
</dbReference>
<dbReference type="PANTHER" id="PTHR43853">
    <property type="entry name" value="3-KETOACYL-COA THIOLASE, PEROXISOMAL"/>
    <property type="match status" value="1"/>
</dbReference>
<feature type="active site" description="Acyl-thioester intermediate" evidence="8">
    <location>
        <position position="104"/>
    </location>
</feature>
<dbReference type="InterPro" id="IPR016039">
    <property type="entry name" value="Thiolase-like"/>
</dbReference>
<evidence type="ECO:0000259" key="11">
    <source>
        <dbReference type="Pfam" id="PF02803"/>
    </source>
</evidence>
<feature type="active site" description="Proton acceptor" evidence="8">
    <location>
        <position position="361"/>
    </location>
</feature>
<dbReference type="GO" id="GO:0006635">
    <property type="term" value="P:fatty acid beta-oxidation"/>
    <property type="evidence" value="ECO:0007669"/>
    <property type="project" value="TreeGrafter"/>
</dbReference>
<comment type="catalytic activity">
    <reaction evidence="7">
        <text>an acyl-CoA + acetyl-CoA = a 3-oxoacyl-CoA + CoA</text>
        <dbReference type="Rhea" id="RHEA:21564"/>
        <dbReference type="ChEBI" id="CHEBI:57287"/>
        <dbReference type="ChEBI" id="CHEBI:57288"/>
        <dbReference type="ChEBI" id="CHEBI:58342"/>
        <dbReference type="ChEBI" id="CHEBI:90726"/>
        <dbReference type="EC" id="2.3.1.16"/>
    </reaction>
</comment>
<comment type="pathway">
    <text evidence="2">Lipid metabolism; fatty acid metabolism.</text>
</comment>
<reference evidence="12" key="1">
    <citation type="submission" date="2023-01" db="EMBL/GenBank/DDBJ databases">
        <authorList>
            <person name="Piombo E."/>
        </authorList>
    </citation>
    <scope>NUCLEOTIDE SEQUENCE</scope>
</reference>
<evidence type="ECO:0000256" key="5">
    <source>
        <dbReference type="ARBA" id="ARBA00022958"/>
    </source>
</evidence>
<keyword evidence="6 9" id="KW-0012">Acyltransferase</keyword>
<sequence length="405" mass="43215">MLQGVKAAGRLAAKSPNDVVVLSAIRSPITRSFRGGFKDAWPEDILGPLLAEAPRRAGIEPRDVQDVLIGNVLAELGFAKTGRMALLNAGFPVTTTFHTVNRQCSSSLQALTHMSHAIQVGQIDVAMAGGVESMTKNYQTRGVPIDVSPSLRTTGVKPAADCLMSMGNTSENVAARYKISREVQDSFALRSHERAIEAQTQGRFVNETVPIEYTIFEGGSKSIVQVVKDDTIRPGVTMEKMAKLKPVFSETGGSTAGNSSQISDGASAAVLTRRDWVEARGLRPLARFLGTQVAGCDPDEMGMGPLYAISRLYSYLGLEKKDVDIFELNEAFDSQTVACINMLELDIDKVNPNGGAIALGHPTGATGTRQLATLLAELTRQGKEIGIISMCASTGLGVASAFIRE</sequence>
<proteinExistence type="inferred from homology"/>
<evidence type="ECO:0000313" key="13">
    <source>
        <dbReference type="Proteomes" id="UP001160390"/>
    </source>
</evidence>
<keyword evidence="5" id="KW-0630">Potassium</keyword>
<evidence type="ECO:0000256" key="7">
    <source>
        <dbReference type="ARBA" id="ARBA00047605"/>
    </source>
</evidence>
<dbReference type="InterPro" id="IPR050215">
    <property type="entry name" value="Thiolase-like_sf_Thiolase"/>
</dbReference>
<keyword evidence="13" id="KW-1185">Reference proteome</keyword>
<feature type="domain" description="Thiolase C-terminal" evidence="11">
    <location>
        <begin position="283"/>
        <end position="402"/>
    </location>
</feature>
<dbReference type="InterPro" id="IPR020613">
    <property type="entry name" value="Thiolase_CS"/>
</dbReference>
<evidence type="ECO:0000256" key="3">
    <source>
        <dbReference type="ARBA" id="ARBA00010982"/>
    </source>
</evidence>
<dbReference type="InterPro" id="IPR020617">
    <property type="entry name" value="Thiolase_C"/>
</dbReference>
<keyword evidence="4 9" id="KW-0808">Transferase</keyword>
<gene>
    <name evidence="12" type="ORF">CCHLO57077_00017812</name>
</gene>
<name>A0AA35LVT9_9HYPO</name>
<dbReference type="Proteomes" id="UP001160390">
    <property type="component" value="Unassembled WGS sequence"/>
</dbReference>
<evidence type="ECO:0000256" key="1">
    <source>
        <dbReference type="ARBA" id="ARBA00001958"/>
    </source>
</evidence>
<evidence type="ECO:0000259" key="10">
    <source>
        <dbReference type="Pfam" id="PF00108"/>
    </source>
</evidence>
<feature type="domain" description="Thiolase N-terminal" evidence="10">
    <location>
        <begin position="19"/>
        <end position="274"/>
    </location>
</feature>
<comment type="similarity">
    <text evidence="3 9">Belongs to the thiolase-like superfamily. Thiolase family.</text>
</comment>
<dbReference type="SUPFAM" id="SSF53901">
    <property type="entry name" value="Thiolase-like"/>
    <property type="match status" value="2"/>
</dbReference>
<protein>
    <submittedName>
        <fullName evidence="12">Uncharacterized protein</fullName>
    </submittedName>
</protein>
<dbReference type="Gene3D" id="3.40.47.10">
    <property type="match status" value="2"/>
</dbReference>
<dbReference type="PROSITE" id="PS00098">
    <property type="entry name" value="THIOLASE_1"/>
    <property type="match status" value="1"/>
</dbReference>
<dbReference type="PROSITE" id="PS00737">
    <property type="entry name" value="THIOLASE_2"/>
    <property type="match status" value="1"/>
</dbReference>
<evidence type="ECO:0000256" key="6">
    <source>
        <dbReference type="ARBA" id="ARBA00023315"/>
    </source>
</evidence>
<dbReference type="GO" id="GO:0005777">
    <property type="term" value="C:peroxisome"/>
    <property type="evidence" value="ECO:0007669"/>
    <property type="project" value="TreeGrafter"/>
</dbReference>
<dbReference type="PANTHER" id="PTHR43853:SF9">
    <property type="entry name" value="ACETYL-COA C-ACETYLTRANSFERASE"/>
    <property type="match status" value="1"/>
</dbReference>
<feature type="active site" description="Proton acceptor" evidence="8">
    <location>
        <position position="391"/>
    </location>
</feature>
<evidence type="ECO:0000313" key="12">
    <source>
        <dbReference type="EMBL" id="CAI6081993.1"/>
    </source>
</evidence>
<organism evidence="12 13">
    <name type="scientific">Clonostachys chloroleuca</name>
    <dbReference type="NCBI Taxonomy" id="1926264"/>
    <lineage>
        <taxon>Eukaryota</taxon>
        <taxon>Fungi</taxon>
        <taxon>Dikarya</taxon>
        <taxon>Ascomycota</taxon>
        <taxon>Pezizomycotina</taxon>
        <taxon>Sordariomycetes</taxon>
        <taxon>Hypocreomycetidae</taxon>
        <taxon>Hypocreales</taxon>
        <taxon>Bionectriaceae</taxon>
        <taxon>Clonostachys</taxon>
    </lineage>
</organism>
<dbReference type="PIRSF" id="PIRSF000429">
    <property type="entry name" value="Ac-CoA_Ac_transf"/>
    <property type="match status" value="1"/>
</dbReference>
<dbReference type="Pfam" id="PF02803">
    <property type="entry name" value="Thiolase_C"/>
    <property type="match status" value="1"/>
</dbReference>
<dbReference type="NCBIfam" id="TIGR01930">
    <property type="entry name" value="AcCoA-C-Actrans"/>
    <property type="match status" value="1"/>
</dbReference>
<dbReference type="Pfam" id="PF00108">
    <property type="entry name" value="Thiolase_N"/>
    <property type="match status" value="1"/>
</dbReference>
<dbReference type="InterPro" id="IPR020615">
    <property type="entry name" value="Thiolase_acyl_enz_int_AS"/>
</dbReference>
<evidence type="ECO:0000256" key="9">
    <source>
        <dbReference type="RuleBase" id="RU003557"/>
    </source>
</evidence>
<dbReference type="EMBL" id="CABFNP030000713">
    <property type="protein sequence ID" value="CAI6081993.1"/>
    <property type="molecule type" value="Genomic_DNA"/>
</dbReference>
<dbReference type="GO" id="GO:0010124">
    <property type="term" value="P:phenylacetate catabolic process"/>
    <property type="evidence" value="ECO:0007669"/>
    <property type="project" value="TreeGrafter"/>
</dbReference>
<dbReference type="InterPro" id="IPR002155">
    <property type="entry name" value="Thiolase"/>
</dbReference>
<dbReference type="AlphaFoldDB" id="A0AA35LVT9"/>
<comment type="cofactor">
    <cofactor evidence="1">
        <name>K(+)</name>
        <dbReference type="ChEBI" id="CHEBI:29103"/>
    </cofactor>
</comment>
<comment type="caution">
    <text evidence="12">The sequence shown here is derived from an EMBL/GenBank/DDBJ whole genome shotgun (WGS) entry which is preliminary data.</text>
</comment>
<dbReference type="CDD" id="cd00751">
    <property type="entry name" value="thiolase"/>
    <property type="match status" value="1"/>
</dbReference>
<evidence type="ECO:0000256" key="4">
    <source>
        <dbReference type="ARBA" id="ARBA00022679"/>
    </source>
</evidence>
<dbReference type="GO" id="GO:0003988">
    <property type="term" value="F:acetyl-CoA C-acyltransferase activity"/>
    <property type="evidence" value="ECO:0007669"/>
    <property type="project" value="UniProtKB-EC"/>
</dbReference>
<evidence type="ECO:0000256" key="8">
    <source>
        <dbReference type="PIRSR" id="PIRSR000429-1"/>
    </source>
</evidence>